<name>A0ABN5VMP4_9ACTN</name>
<dbReference type="Pfam" id="PF14016">
    <property type="entry name" value="DUF4232"/>
    <property type="match status" value="1"/>
</dbReference>
<feature type="domain" description="DUF4232" evidence="2">
    <location>
        <begin position="153"/>
        <end position="268"/>
    </location>
</feature>
<evidence type="ECO:0000313" key="4">
    <source>
        <dbReference type="Proteomes" id="UP001321542"/>
    </source>
</evidence>
<organism evidence="3 4">
    <name type="scientific">Streptomyces graminofaciens</name>
    <dbReference type="NCBI Taxonomy" id="68212"/>
    <lineage>
        <taxon>Bacteria</taxon>
        <taxon>Bacillati</taxon>
        <taxon>Actinomycetota</taxon>
        <taxon>Actinomycetes</taxon>
        <taxon>Kitasatosporales</taxon>
        <taxon>Streptomycetaceae</taxon>
        <taxon>Streptomyces</taxon>
    </lineage>
</organism>
<accession>A0ABN5VMP4</accession>
<proteinExistence type="predicted"/>
<reference evidence="3 4" key="2">
    <citation type="journal article" date="2023" name="ChemBioChem">
        <title>Acyltransferase Domain Exchange between Two Independent Type I Polyketide Synthases in the Same Producer Strain of Macrolide Antibiotics.</title>
        <authorList>
            <person name="Kudo F."/>
            <person name="Kishikawa K."/>
            <person name="Tsuboi K."/>
            <person name="Kido T."/>
            <person name="Usui T."/>
            <person name="Hashimoto J."/>
            <person name="Shin-Ya K."/>
            <person name="Miyanaga A."/>
            <person name="Eguchi T."/>
        </authorList>
    </citation>
    <scope>NUCLEOTIDE SEQUENCE [LARGE SCALE GENOMIC DNA]</scope>
    <source>
        <strain evidence="3 4">A-8890</strain>
    </source>
</reference>
<reference evidence="3 4" key="1">
    <citation type="journal article" date="2010" name="ChemBioChem">
        <title>Cloning and characterization of the biosynthetic gene cluster of 16-membered macrolide antibiotic FD-891: involvement of a dual functional cytochrome P450 monooxygenase catalyzing epoxidation and hydroxylation.</title>
        <authorList>
            <person name="Kudo F."/>
            <person name="Motegi A."/>
            <person name="Mizoue K."/>
            <person name="Eguchi T."/>
        </authorList>
    </citation>
    <scope>NUCLEOTIDE SEQUENCE [LARGE SCALE GENOMIC DNA]</scope>
    <source>
        <strain evidence="3 4">A-8890</strain>
    </source>
</reference>
<gene>
    <name evidence="3" type="ORF">SGFS_056500</name>
</gene>
<keyword evidence="4" id="KW-1185">Reference proteome</keyword>
<dbReference type="Proteomes" id="UP001321542">
    <property type="component" value="Chromosome"/>
</dbReference>
<sequence>MLCGRRTTAPWPVRGRDEHCHSVTNLFEDGFLLVRVGGSIAPMRHDRQDIPTHGGLLMTYAARSRRTTAVLAALSIGVMALTACNGDAEKDTAAPSAAASPSAKGKDKGADRPATADPGDGGSSSGGSSDSHSTSPSTEPGADDGQDGGVGMCETTDLSYNVTVASKPVNHALLTAANKGSDPCLLSANELVITIPGLDGAAEHMGPDGKDWILEVGETAYAGIMFSRADTAGGKSADKVEVALTASESPTTVPINDGPVTVNDSQVTTFFGTAEDALTY</sequence>
<evidence type="ECO:0000313" key="3">
    <source>
        <dbReference type="EMBL" id="BBC34356.1"/>
    </source>
</evidence>
<dbReference type="EMBL" id="AP018448">
    <property type="protein sequence ID" value="BBC34356.1"/>
    <property type="molecule type" value="Genomic_DNA"/>
</dbReference>
<dbReference type="InterPro" id="IPR025326">
    <property type="entry name" value="DUF4232"/>
</dbReference>
<protein>
    <recommendedName>
        <fullName evidence="2">DUF4232 domain-containing protein</fullName>
    </recommendedName>
</protein>
<feature type="compositionally biased region" description="Low complexity" evidence="1">
    <location>
        <begin position="126"/>
        <end position="138"/>
    </location>
</feature>
<evidence type="ECO:0000256" key="1">
    <source>
        <dbReference type="SAM" id="MobiDB-lite"/>
    </source>
</evidence>
<feature type="region of interest" description="Disordered" evidence="1">
    <location>
        <begin position="88"/>
        <end position="153"/>
    </location>
</feature>
<feature type="compositionally biased region" description="Low complexity" evidence="1">
    <location>
        <begin position="93"/>
        <end position="103"/>
    </location>
</feature>
<evidence type="ECO:0000259" key="2">
    <source>
        <dbReference type="Pfam" id="PF14016"/>
    </source>
</evidence>